<name>A0A481Z3F9_9VIRU</name>
<evidence type="ECO:0000259" key="2">
    <source>
        <dbReference type="PROSITE" id="PS50800"/>
    </source>
</evidence>
<dbReference type="EMBL" id="MK500479">
    <property type="protein sequence ID" value="QBK90367.1"/>
    <property type="molecule type" value="Genomic_DNA"/>
</dbReference>
<evidence type="ECO:0000256" key="1">
    <source>
        <dbReference type="SAM" id="MobiDB-lite"/>
    </source>
</evidence>
<proteinExistence type="predicted"/>
<protein>
    <submittedName>
        <fullName evidence="3">SAP domain protein</fullName>
    </submittedName>
</protein>
<evidence type="ECO:0000313" key="3">
    <source>
        <dbReference type="EMBL" id="QBK90367.1"/>
    </source>
</evidence>
<dbReference type="InterPro" id="IPR036361">
    <property type="entry name" value="SAP_dom_sf"/>
</dbReference>
<reference evidence="3" key="1">
    <citation type="journal article" date="2019" name="MBio">
        <title>Virus Genomes from Deep Sea Sediments Expand the Ocean Megavirome and Support Independent Origins of Viral Gigantism.</title>
        <authorList>
            <person name="Backstrom D."/>
            <person name="Yutin N."/>
            <person name="Jorgensen S.L."/>
            <person name="Dharamshi J."/>
            <person name="Homa F."/>
            <person name="Zaremba-Niedwiedzka K."/>
            <person name="Spang A."/>
            <person name="Wolf Y.I."/>
            <person name="Koonin E.V."/>
            <person name="Ettema T.J."/>
        </authorList>
    </citation>
    <scope>NUCLEOTIDE SEQUENCE</scope>
</reference>
<gene>
    <name evidence="3" type="ORF">LCPAC103_00480</name>
</gene>
<organism evidence="3">
    <name type="scientific">Pithovirus LCPAC103</name>
    <dbReference type="NCBI Taxonomy" id="2506588"/>
    <lineage>
        <taxon>Viruses</taxon>
        <taxon>Pithoviruses</taxon>
    </lineage>
</organism>
<dbReference type="Pfam" id="PF02037">
    <property type="entry name" value="SAP"/>
    <property type="match status" value="1"/>
</dbReference>
<feature type="region of interest" description="Disordered" evidence="1">
    <location>
        <begin position="43"/>
        <end position="64"/>
    </location>
</feature>
<dbReference type="Gene3D" id="1.10.720.30">
    <property type="entry name" value="SAP domain"/>
    <property type="match status" value="1"/>
</dbReference>
<dbReference type="InterPro" id="IPR003034">
    <property type="entry name" value="SAP_dom"/>
</dbReference>
<accession>A0A481Z3F9</accession>
<dbReference type="PROSITE" id="PS50800">
    <property type="entry name" value="SAP"/>
    <property type="match status" value="1"/>
</dbReference>
<sequence length="221" mass="23472">MSGPPAFRSMGARVRHAEPLVAPATSITEILYVHANKTYGLQPDPKAAYNNPVTQEPSRAKESPVVKEMKGQLIESIETLTLSPMATKSPITKLPSLPAVEILVVPLGSPSREILELPSTTTKISPVLEQEAPIMVPTAGAIRAAPATTLVRPAILDINPDKIGRGKGGKGKLYTVAELKNKLRGLSLSPSGSKAVLVNLLVSYIKENDPGLYARLSADVK</sequence>
<feature type="domain" description="SAP" evidence="2">
    <location>
        <begin position="171"/>
        <end position="205"/>
    </location>
</feature>